<dbReference type="PANTHER" id="PTHR33223:SF8">
    <property type="entry name" value="OS04G0172440 PROTEIN"/>
    <property type="match status" value="1"/>
</dbReference>
<comment type="caution">
    <text evidence="2">The sequence shown here is derived from an EMBL/GenBank/DDBJ whole genome shotgun (WGS) entry which is preliminary data.</text>
</comment>
<dbReference type="Pfam" id="PF03732">
    <property type="entry name" value="Retrotrans_gag"/>
    <property type="match status" value="1"/>
</dbReference>
<dbReference type="OrthoDB" id="1432691at2759"/>
<evidence type="ECO:0000259" key="1">
    <source>
        <dbReference type="Pfam" id="PF03732"/>
    </source>
</evidence>
<protein>
    <submittedName>
        <fullName evidence="2">Gag-pro-like protein</fullName>
    </submittedName>
</protein>
<name>A0A5B6WKL9_9ROSI</name>
<dbReference type="EMBL" id="SMMG02000003">
    <property type="protein sequence ID" value="KAA3481372.1"/>
    <property type="molecule type" value="Genomic_DNA"/>
</dbReference>
<dbReference type="Proteomes" id="UP000325315">
    <property type="component" value="Unassembled WGS sequence"/>
</dbReference>
<proteinExistence type="predicted"/>
<sequence length="117" mass="13928">MENVDYLYGVDAKELSLVLDLVLPPKDSFPKAHITMFYRRMTRYVNKDQLLIHFFQDSLIESAAKWYNQLSRTKINSWKDLTQALMKQYSHVTDMTPGQITLQNMKKKQSENFRQYT</sequence>
<dbReference type="AlphaFoldDB" id="A0A5B6WKL9"/>
<feature type="domain" description="Retrotransposon gag" evidence="1">
    <location>
        <begin position="54"/>
        <end position="116"/>
    </location>
</feature>
<organism evidence="2 3">
    <name type="scientific">Gossypium australe</name>
    <dbReference type="NCBI Taxonomy" id="47621"/>
    <lineage>
        <taxon>Eukaryota</taxon>
        <taxon>Viridiplantae</taxon>
        <taxon>Streptophyta</taxon>
        <taxon>Embryophyta</taxon>
        <taxon>Tracheophyta</taxon>
        <taxon>Spermatophyta</taxon>
        <taxon>Magnoliopsida</taxon>
        <taxon>eudicotyledons</taxon>
        <taxon>Gunneridae</taxon>
        <taxon>Pentapetalae</taxon>
        <taxon>rosids</taxon>
        <taxon>malvids</taxon>
        <taxon>Malvales</taxon>
        <taxon>Malvaceae</taxon>
        <taxon>Malvoideae</taxon>
        <taxon>Gossypium</taxon>
    </lineage>
</organism>
<dbReference type="PANTHER" id="PTHR33223">
    <property type="entry name" value="CCHC-TYPE DOMAIN-CONTAINING PROTEIN"/>
    <property type="match status" value="1"/>
</dbReference>
<accession>A0A5B6WKL9</accession>
<keyword evidence="3" id="KW-1185">Reference proteome</keyword>
<gene>
    <name evidence="2" type="ORF">EPI10_021743</name>
</gene>
<reference evidence="3" key="1">
    <citation type="journal article" date="2019" name="Plant Biotechnol. J.">
        <title>Genome sequencing of the Australian wild diploid species Gossypium australe highlights disease resistance and delayed gland morphogenesis.</title>
        <authorList>
            <person name="Cai Y."/>
            <person name="Cai X."/>
            <person name="Wang Q."/>
            <person name="Wang P."/>
            <person name="Zhang Y."/>
            <person name="Cai C."/>
            <person name="Xu Y."/>
            <person name="Wang K."/>
            <person name="Zhou Z."/>
            <person name="Wang C."/>
            <person name="Geng S."/>
            <person name="Li B."/>
            <person name="Dong Q."/>
            <person name="Hou Y."/>
            <person name="Wang H."/>
            <person name="Ai P."/>
            <person name="Liu Z."/>
            <person name="Yi F."/>
            <person name="Sun M."/>
            <person name="An G."/>
            <person name="Cheng J."/>
            <person name="Zhang Y."/>
            <person name="Shi Q."/>
            <person name="Xie Y."/>
            <person name="Shi X."/>
            <person name="Chang Y."/>
            <person name="Huang F."/>
            <person name="Chen Y."/>
            <person name="Hong S."/>
            <person name="Mi L."/>
            <person name="Sun Q."/>
            <person name="Zhang L."/>
            <person name="Zhou B."/>
            <person name="Peng R."/>
            <person name="Zhang X."/>
            <person name="Liu F."/>
        </authorList>
    </citation>
    <scope>NUCLEOTIDE SEQUENCE [LARGE SCALE GENOMIC DNA]</scope>
    <source>
        <strain evidence="3">cv. PA1801</strain>
    </source>
</reference>
<evidence type="ECO:0000313" key="2">
    <source>
        <dbReference type="EMBL" id="KAA3481372.1"/>
    </source>
</evidence>
<evidence type="ECO:0000313" key="3">
    <source>
        <dbReference type="Proteomes" id="UP000325315"/>
    </source>
</evidence>
<dbReference type="InterPro" id="IPR005162">
    <property type="entry name" value="Retrotrans_gag_dom"/>
</dbReference>